<comment type="catalytic activity">
    <reaction evidence="9">
        <text>9-hexadecanoyloxy-octadecanoate + H2O = 9-hydroxy-octadecanoate + hexadecanoate + H(+)</text>
        <dbReference type="Rhea" id="RHEA:52052"/>
        <dbReference type="ChEBI" id="CHEBI:7896"/>
        <dbReference type="ChEBI" id="CHEBI:15377"/>
        <dbReference type="ChEBI" id="CHEBI:15378"/>
        <dbReference type="ChEBI" id="CHEBI:83670"/>
        <dbReference type="ChEBI" id="CHEBI:136286"/>
    </reaction>
    <physiologicalReaction direction="left-to-right" evidence="9">
        <dbReference type="Rhea" id="RHEA:52053"/>
    </physiologicalReaction>
</comment>
<comment type="similarity">
    <text evidence="3">Belongs to the AIG1 family.</text>
</comment>
<dbReference type="PANTHER" id="PTHR10989">
    <property type="entry name" value="ANDROGEN-INDUCED PROTEIN 1-RELATED"/>
    <property type="match status" value="1"/>
</dbReference>
<comment type="catalytic activity">
    <reaction evidence="14">
        <text>13-(9Z-octadecenoyloxy)-octadecanoate + H2O = 13-hydroxy-octadecanoate + (9Z)-octadecenoate + H(+)</text>
        <dbReference type="Rhea" id="RHEA:52064"/>
        <dbReference type="ChEBI" id="CHEBI:15377"/>
        <dbReference type="ChEBI" id="CHEBI:15378"/>
        <dbReference type="ChEBI" id="CHEBI:30823"/>
        <dbReference type="ChEBI" id="CHEBI:136303"/>
        <dbReference type="ChEBI" id="CHEBI:136304"/>
    </reaction>
    <physiologicalReaction direction="left-to-right" evidence="14">
        <dbReference type="Rhea" id="RHEA:52065"/>
    </physiologicalReaction>
</comment>
<accession>A0A8S3RAL7</accession>
<keyword evidence="19" id="KW-1185">Reference proteome</keyword>
<evidence type="ECO:0000256" key="17">
    <source>
        <dbReference type="SAM" id="Phobius"/>
    </source>
</evidence>
<comment type="catalytic activity">
    <reaction evidence="13">
        <text>9-octadecanoyloxy-octadecanoate + H2O = 9-hydroxy-octadecanoate + octadecanoate + H(+)</text>
        <dbReference type="Rhea" id="RHEA:52096"/>
        <dbReference type="ChEBI" id="CHEBI:15377"/>
        <dbReference type="ChEBI" id="CHEBI:15378"/>
        <dbReference type="ChEBI" id="CHEBI:25629"/>
        <dbReference type="ChEBI" id="CHEBI:136286"/>
        <dbReference type="ChEBI" id="CHEBI:136373"/>
    </reaction>
    <physiologicalReaction direction="left-to-right" evidence="13">
        <dbReference type="Rhea" id="RHEA:52097"/>
    </physiologicalReaction>
</comment>
<proteinExistence type="inferred from homology"/>
<organism evidence="18 19">
    <name type="scientific">Mytilus edulis</name>
    <name type="common">Blue mussel</name>
    <dbReference type="NCBI Taxonomy" id="6550"/>
    <lineage>
        <taxon>Eukaryota</taxon>
        <taxon>Metazoa</taxon>
        <taxon>Spiralia</taxon>
        <taxon>Lophotrochozoa</taxon>
        <taxon>Mollusca</taxon>
        <taxon>Bivalvia</taxon>
        <taxon>Autobranchia</taxon>
        <taxon>Pteriomorphia</taxon>
        <taxon>Mytilida</taxon>
        <taxon>Mytiloidea</taxon>
        <taxon>Mytilidae</taxon>
        <taxon>Mytilinae</taxon>
        <taxon>Mytilus</taxon>
    </lineage>
</organism>
<evidence type="ECO:0000256" key="1">
    <source>
        <dbReference type="ARBA" id="ARBA00000923"/>
    </source>
</evidence>
<dbReference type="GO" id="GO:0016020">
    <property type="term" value="C:membrane"/>
    <property type="evidence" value="ECO:0007669"/>
    <property type="project" value="InterPro"/>
</dbReference>
<feature type="transmembrane region" description="Helical" evidence="17">
    <location>
        <begin position="92"/>
        <end position="113"/>
    </location>
</feature>
<sequence>MNSLLVKVYHLTTFVVLLGSFIYNQIQIKDEHGRGVLGYKGFGGKFKYLTFWYFCIQTLYFGITVLNDFCGSNVRPSEKGQKISSMQKFRDYFLATLVFPVGMFVVMTFWGIYAVDRELVYPRALDKIIPPWLNHIMRPGLDSISTIVYQISGLMTLLGFALLYLVWILWIAYYANIWVYPILKVLQPHQRAVFIIVLLFLFISLYILGEAINKFLWGKERSVVHSRKMKNTQKVK</sequence>
<evidence type="ECO:0000256" key="7">
    <source>
        <dbReference type="ARBA" id="ARBA00047368"/>
    </source>
</evidence>
<evidence type="ECO:0000313" key="19">
    <source>
        <dbReference type="Proteomes" id="UP000683360"/>
    </source>
</evidence>
<name>A0A8S3RAL7_MYTED</name>
<comment type="catalytic activity">
    <reaction evidence="16">
        <text>12-(9Z-hexadecenoyloxy)-octadecanoate + H2O = 12-hydroxyoctadecanoate + (9Z)-hexadecenoate + H(+)</text>
        <dbReference type="Rhea" id="RHEA:52072"/>
        <dbReference type="ChEBI" id="CHEBI:15377"/>
        <dbReference type="ChEBI" id="CHEBI:15378"/>
        <dbReference type="ChEBI" id="CHEBI:32372"/>
        <dbReference type="ChEBI" id="CHEBI:84201"/>
        <dbReference type="ChEBI" id="CHEBI:136312"/>
    </reaction>
    <physiologicalReaction direction="left-to-right" evidence="16">
        <dbReference type="Rhea" id="RHEA:52073"/>
    </physiologicalReaction>
</comment>
<dbReference type="InterPro" id="IPR006838">
    <property type="entry name" value="ADTRP_AIG1"/>
</dbReference>
<dbReference type="PANTHER" id="PTHR10989:SF16">
    <property type="entry name" value="AT02829P-RELATED"/>
    <property type="match status" value="1"/>
</dbReference>
<dbReference type="OrthoDB" id="1898221at2759"/>
<comment type="catalytic activity">
    <reaction evidence="15">
        <text>13-(9Z-hexadecenoyloxy)-octadecanoate + H2O = 13-hydroxy-octadecanoate + (9Z)-hexadecenoate + H(+)</text>
        <dbReference type="Rhea" id="RHEA:52076"/>
        <dbReference type="ChEBI" id="CHEBI:15377"/>
        <dbReference type="ChEBI" id="CHEBI:15378"/>
        <dbReference type="ChEBI" id="CHEBI:32372"/>
        <dbReference type="ChEBI" id="CHEBI:136304"/>
        <dbReference type="ChEBI" id="CHEBI:136315"/>
    </reaction>
    <physiologicalReaction direction="left-to-right" evidence="15">
        <dbReference type="Rhea" id="RHEA:52077"/>
    </physiologicalReaction>
</comment>
<evidence type="ECO:0000256" key="4">
    <source>
        <dbReference type="ARBA" id="ARBA00022692"/>
    </source>
</evidence>
<evidence type="ECO:0000256" key="15">
    <source>
        <dbReference type="ARBA" id="ARBA00049322"/>
    </source>
</evidence>
<keyword evidence="4 17" id="KW-0812">Transmembrane</keyword>
<feature type="transmembrane region" description="Helical" evidence="17">
    <location>
        <begin position="147"/>
        <end position="180"/>
    </location>
</feature>
<dbReference type="AlphaFoldDB" id="A0A8S3RAL7"/>
<reference evidence="18" key="1">
    <citation type="submission" date="2021-03" db="EMBL/GenBank/DDBJ databases">
        <authorList>
            <person name="Bekaert M."/>
        </authorList>
    </citation>
    <scope>NUCLEOTIDE SEQUENCE</scope>
</reference>
<evidence type="ECO:0000256" key="14">
    <source>
        <dbReference type="ARBA" id="ARBA00049296"/>
    </source>
</evidence>
<evidence type="ECO:0000256" key="11">
    <source>
        <dbReference type="ARBA" id="ARBA00048701"/>
    </source>
</evidence>
<comment type="catalytic activity">
    <reaction evidence="8">
        <text>13-octadecanoyloxy-octadecanoate + H2O = 13-hydroxy-octadecanoate + octadecanoate + H(+)</text>
        <dbReference type="Rhea" id="RHEA:52084"/>
        <dbReference type="ChEBI" id="CHEBI:15377"/>
        <dbReference type="ChEBI" id="CHEBI:15378"/>
        <dbReference type="ChEBI" id="CHEBI:25629"/>
        <dbReference type="ChEBI" id="CHEBI:136304"/>
        <dbReference type="ChEBI" id="CHEBI:136335"/>
    </reaction>
    <physiologicalReaction direction="left-to-right" evidence="8">
        <dbReference type="Rhea" id="RHEA:52085"/>
    </physiologicalReaction>
</comment>
<evidence type="ECO:0000256" key="6">
    <source>
        <dbReference type="ARBA" id="ARBA00023136"/>
    </source>
</evidence>
<keyword evidence="5 17" id="KW-1133">Transmembrane helix</keyword>
<evidence type="ECO:0000256" key="12">
    <source>
        <dbReference type="ARBA" id="ARBA00048800"/>
    </source>
</evidence>
<feature type="transmembrane region" description="Helical" evidence="17">
    <location>
        <begin position="46"/>
        <end position="71"/>
    </location>
</feature>
<evidence type="ECO:0000256" key="9">
    <source>
        <dbReference type="ARBA" id="ARBA00047863"/>
    </source>
</evidence>
<evidence type="ECO:0000313" key="18">
    <source>
        <dbReference type="EMBL" id="CAG2205589.1"/>
    </source>
</evidence>
<dbReference type="EMBL" id="CAJPWZ010001025">
    <property type="protein sequence ID" value="CAG2205589.1"/>
    <property type="molecule type" value="Genomic_DNA"/>
</dbReference>
<dbReference type="GO" id="GO:0012505">
    <property type="term" value="C:endomembrane system"/>
    <property type="evidence" value="ECO:0007669"/>
    <property type="project" value="UniProtKB-SubCell"/>
</dbReference>
<dbReference type="Proteomes" id="UP000683360">
    <property type="component" value="Unassembled WGS sequence"/>
</dbReference>
<comment type="catalytic activity">
    <reaction evidence="11">
        <text>12-(9Z-octadecenoyloxy)-octadecanoate + H2O = 12-hydroxyoctadecanoate + (9Z)-octadecenoate + H(+)</text>
        <dbReference type="Rhea" id="RHEA:52060"/>
        <dbReference type="ChEBI" id="CHEBI:15377"/>
        <dbReference type="ChEBI" id="CHEBI:15378"/>
        <dbReference type="ChEBI" id="CHEBI:30823"/>
        <dbReference type="ChEBI" id="CHEBI:84201"/>
        <dbReference type="ChEBI" id="CHEBI:136302"/>
    </reaction>
    <physiologicalReaction direction="left-to-right" evidence="11">
        <dbReference type="Rhea" id="RHEA:52061"/>
    </physiologicalReaction>
</comment>
<protein>
    <submittedName>
        <fullName evidence="18">Uncharacterized protein</fullName>
    </submittedName>
</protein>
<feature type="transmembrane region" description="Helical" evidence="17">
    <location>
        <begin position="7"/>
        <end position="26"/>
    </location>
</feature>
<evidence type="ECO:0000256" key="13">
    <source>
        <dbReference type="ARBA" id="ARBA00049221"/>
    </source>
</evidence>
<comment type="catalytic activity">
    <reaction evidence="1">
        <text>9-(9Z-hexadecenoyloxy)-octadecanoate + H2O = (9Z)-hexadecenoate + 9-hydroxy-octadecanoate + H(+)</text>
        <dbReference type="Rhea" id="RHEA:52068"/>
        <dbReference type="ChEBI" id="CHEBI:15377"/>
        <dbReference type="ChEBI" id="CHEBI:15378"/>
        <dbReference type="ChEBI" id="CHEBI:32372"/>
        <dbReference type="ChEBI" id="CHEBI:136286"/>
        <dbReference type="ChEBI" id="CHEBI:136309"/>
    </reaction>
    <physiologicalReaction direction="left-to-right" evidence="1">
        <dbReference type="Rhea" id="RHEA:52069"/>
    </physiologicalReaction>
</comment>
<evidence type="ECO:0000256" key="5">
    <source>
        <dbReference type="ARBA" id="ARBA00022989"/>
    </source>
</evidence>
<dbReference type="Pfam" id="PF04750">
    <property type="entry name" value="Far-17a_AIG1"/>
    <property type="match status" value="1"/>
</dbReference>
<comment type="caution">
    <text evidence="18">The sequence shown here is derived from an EMBL/GenBank/DDBJ whole genome shotgun (WGS) entry which is preliminary data.</text>
</comment>
<evidence type="ECO:0000256" key="2">
    <source>
        <dbReference type="ARBA" id="ARBA00004127"/>
    </source>
</evidence>
<feature type="transmembrane region" description="Helical" evidence="17">
    <location>
        <begin position="192"/>
        <end position="209"/>
    </location>
</feature>
<comment type="catalytic activity">
    <reaction evidence="7">
        <text>12-hexadecanoyloxy-octadecanoate + H2O = 12-hydroxyoctadecanoate + hexadecanoate + H(+)</text>
        <dbReference type="Rhea" id="RHEA:52056"/>
        <dbReference type="ChEBI" id="CHEBI:7896"/>
        <dbReference type="ChEBI" id="CHEBI:15377"/>
        <dbReference type="ChEBI" id="CHEBI:15378"/>
        <dbReference type="ChEBI" id="CHEBI:83677"/>
        <dbReference type="ChEBI" id="CHEBI:84201"/>
    </reaction>
    <physiologicalReaction direction="left-to-right" evidence="7">
        <dbReference type="Rhea" id="RHEA:52057"/>
    </physiologicalReaction>
</comment>
<comment type="catalytic activity">
    <reaction evidence="10">
        <text>12-octadecanoyloxy-octadecanoate + H2O = 12-hydroxyoctadecanoate + octadecanoate + H(+)</text>
        <dbReference type="Rhea" id="RHEA:52080"/>
        <dbReference type="ChEBI" id="CHEBI:15377"/>
        <dbReference type="ChEBI" id="CHEBI:15378"/>
        <dbReference type="ChEBI" id="CHEBI:25629"/>
        <dbReference type="ChEBI" id="CHEBI:84201"/>
        <dbReference type="ChEBI" id="CHEBI:136330"/>
    </reaction>
    <physiologicalReaction direction="left-to-right" evidence="10">
        <dbReference type="Rhea" id="RHEA:52081"/>
    </physiologicalReaction>
</comment>
<gene>
    <name evidence="18" type="ORF">MEDL_19936</name>
</gene>
<comment type="catalytic activity">
    <reaction evidence="12">
        <text>9-(9Z-octadecenoyloxy)-octadecanoate + H2O = 9-hydroxy-octadecanoate + (9Z)-octadecenoate + H(+)</text>
        <dbReference type="Rhea" id="RHEA:52048"/>
        <dbReference type="ChEBI" id="CHEBI:15377"/>
        <dbReference type="ChEBI" id="CHEBI:15378"/>
        <dbReference type="ChEBI" id="CHEBI:30823"/>
        <dbReference type="ChEBI" id="CHEBI:136282"/>
        <dbReference type="ChEBI" id="CHEBI:136286"/>
    </reaction>
    <physiologicalReaction direction="left-to-right" evidence="12">
        <dbReference type="Rhea" id="RHEA:52049"/>
    </physiologicalReaction>
</comment>
<keyword evidence="6 17" id="KW-0472">Membrane</keyword>
<comment type="subcellular location">
    <subcellularLocation>
        <location evidence="2">Endomembrane system</location>
        <topology evidence="2">Multi-pass membrane protein</topology>
    </subcellularLocation>
</comment>
<evidence type="ECO:0000256" key="16">
    <source>
        <dbReference type="ARBA" id="ARBA00049428"/>
    </source>
</evidence>
<evidence type="ECO:0000256" key="8">
    <source>
        <dbReference type="ARBA" id="ARBA00047427"/>
    </source>
</evidence>
<evidence type="ECO:0000256" key="3">
    <source>
        <dbReference type="ARBA" id="ARBA00009300"/>
    </source>
</evidence>
<evidence type="ECO:0000256" key="10">
    <source>
        <dbReference type="ARBA" id="ARBA00048680"/>
    </source>
</evidence>